<accession>A0ABV0L9R5</accession>
<reference evidence="2 3" key="1">
    <citation type="submission" date="2024-05" db="EMBL/GenBank/DDBJ databases">
        <authorList>
            <person name="Zhao H."/>
            <person name="Xu Y."/>
            <person name="Lin S."/>
            <person name="Spain J.C."/>
            <person name="Zhou N.-Y."/>
        </authorList>
    </citation>
    <scope>NUCLEOTIDE SEQUENCE [LARGE SCALE GENOMIC DNA]</scope>
    <source>
        <strain evidence="2 3">NEAU-NG30</strain>
    </source>
</reference>
<sequence>MPDGLRLRRATEADLAALLAILDGAAAWLGRQGTDQWAGSPWRAEELRPGLATGALRVAEMPRNSGVPGEAGAPVAAGSLGEDALPRAGDVVTPIATMTLGDVAPSLWAAGDDPSCALYVSHLAVDRRLAGLGVGAWVLDEAAREAARRGKRALRLDAWTSNTRLHSYYRRQGFRLVRVVEGGSSGALFERAVSPR</sequence>
<evidence type="ECO:0000259" key="1">
    <source>
        <dbReference type="PROSITE" id="PS51186"/>
    </source>
</evidence>
<dbReference type="EMBL" id="JBDZYD010000002">
    <property type="protein sequence ID" value="MEQ0558906.1"/>
    <property type="molecule type" value="Genomic_DNA"/>
</dbReference>
<evidence type="ECO:0000313" key="2">
    <source>
        <dbReference type="EMBL" id="MEQ0558906.1"/>
    </source>
</evidence>
<gene>
    <name evidence="2" type="ORF">ABJI51_07475</name>
</gene>
<evidence type="ECO:0000313" key="3">
    <source>
        <dbReference type="Proteomes" id="UP001440984"/>
    </source>
</evidence>
<dbReference type="CDD" id="cd04301">
    <property type="entry name" value="NAT_SF"/>
    <property type="match status" value="1"/>
</dbReference>
<name>A0ABV0L9R5_9PSEU</name>
<dbReference type="RefSeq" id="WP_348948571.1">
    <property type="nucleotide sequence ID" value="NZ_JBDZYD010000002.1"/>
</dbReference>
<feature type="domain" description="N-acetyltransferase" evidence="1">
    <location>
        <begin position="5"/>
        <end position="196"/>
    </location>
</feature>
<dbReference type="Gene3D" id="3.40.630.30">
    <property type="match status" value="1"/>
</dbReference>
<keyword evidence="3" id="KW-1185">Reference proteome</keyword>
<comment type="caution">
    <text evidence="2">The sequence shown here is derived from an EMBL/GenBank/DDBJ whole genome shotgun (WGS) entry which is preliminary data.</text>
</comment>
<dbReference type="SUPFAM" id="SSF55729">
    <property type="entry name" value="Acyl-CoA N-acyltransferases (Nat)"/>
    <property type="match status" value="1"/>
</dbReference>
<dbReference type="Proteomes" id="UP001440984">
    <property type="component" value="Unassembled WGS sequence"/>
</dbReference>
<dbReference type="Pfam" id="PF00583">
    <property type="entry name" value="Acetyltransf_1"/>
    <property type="match status" value="1"/>
</dbReference>
<protein>
    <submittedName>
        <fullName evidence="2">GNAT family N-acetyltransferase</fullName>
    </submittedName>
</protein>
<dbReference type="InterPro" id="IPR000182">
    <property type="entry name" value="GNAT_dom"/>
</dbReference>
<dbReference type="InterPro" id="IPR016181">
    <property type="entry name" value="Acyl_CoA_acyltransferase"/>
</dbReference>
<organism evidence="2 3">
    <name type="scientific">Amycolatopsis melonis</name>
    <dbReference type="NCBI Taxonomy" id="3156488"/>
    <lineage>
        <taxon>Bacteria</taxon>
        <taxon>Bacillati</taxon>
        <taxon>Actinomycetota</taxon>
        <taxon>Actinomycetes</taxon>
        <taxon>Pseudonocardiales</taxon>
        <taxon>Pseudonocardiaceae</taxon>
        <taxon>Amycolatopsis</taxon>
    </lineage>
</organism>
<dbReference type="PROSITE" id="PS51186">
    <property type="entry name" value="GNAT"/>
    <property type="match status" value="1"/>
</dbReference>
<proteinExistence type="predicted"/>